<keyword evidence="1" id="KW-0812">Transmembrane</keyword>
<protein>
    <submittedName>
        <fullName evidence="2">Uncharacterized protein</fullName>
    </submittedName>
</protein>
<sequence length="106" mass="12464">MCECMSTANNTSRYMHPLFFIQNQKAYVFRKQMQHIFFQVLLVLHLIVMRGNIFVICFQMKFEAKRKAEEERRKREMELTKREVVNVTHLVIPAELGALLQTASGG</sequence>
<dbReference type="EMBL" id="JAHRIQ010002654">
    <property type="protein sequence ID" value="MEQ2222174.1"/>
    <property type="molecule type" value="Genomic_DNA"/>
</dbReference>
<keyword evidence="3" id="KW-1185">Reference proteome</keyword>
<evidence type="ECO:0000256" key="1">
    <source>
        <dbReference type="SAM" id="Phobius"/>
    </source>
</evidence>
<gene>
    <name evidence="2" type="ORF">ILYODFUR_023295</name>
</gene>
<organism evidence="2 3">
    <name type="scientific">Ilyodon furcidens</name>
    <name type="common">goldbreast splitfin</name>
    <dbReference type="NCBI Taxonomy" id="33524"/>
    <lineage>
        <taxon>Eukaryota</taxon>
        <taxon>Metazoa</taxon>
        <taxon>Chordata</taxon>
        <taxon>Craniata</taxon>
        <taxon>Vertebrata</taxon>
        <taxon>Euteleostomi</taxon>
        <taxon>Actinopterygii</taxon>
        <taxon>Neopterygii</taxon>
        <taxon>Teleostei</taxon>
        <taxon>Neoteleostei</taxon>
        <taxon>Acanthomorphata</taxon>
        <taxon>Ovalentaria</taxon>
        <taxon>Atherinomorphae</taxon>
        <taxon>Cyprinodontiformes</taxon>
        <taxon>Goodeidae</taxon>
        <taxon>Ilyodon</taxon>
    </lineage>
</organism>
<evidence type="ECO:0000313" key="3">
    <source>
        <dbReference type="Proteomes" id="UP001482620"/>
    </source>
</evidence>
<comment type="caution">
    <text evidence="2">The sequence shown here is derived from an EMBL/GenBank/DDBJ whole genome shotgun (WGS) entry which is preliminary data.</text>
</comment>
<proteinExistence type="predicted"/>
<name>A0ABV0SNP2_9TELE</name>
<keyword evidence="1" id="KW-0472">Membrane</keyword>
<accession>A0ABV0SNP2</accession>
<keyword evidence="1" id="KW-1133">Transmembrane helix</keyword>
<reference evidence="2 3" key="1">
    <citation type="submission" date="2021-06" db="EMBL/GenBank/DDBJ databases">
        <authorList>
            <person name="Palmer J.M."/>
        </authorList>
    </citation>
    <scope>NUCLEOTIDE SEQUENCE [LARGE SCALE GENOMIC DNA]</scope>
    <source>
        <strain evidence="3">if_2019</strain>
        <tissue evidence="2">Muscle</tissue>
    </source>
</reference>
<feature type="transmembrane region" description="Helical" evidence="1">
    <location>
        <begin position="36"/>
        <end position="58"/>
    </location>
</feature>
<evidence type="ECO:0000313" key="2">
    <source>
        <dbReference type="EMBL" id="MEQ2222174.1"/>
    </source>
</evidence>
<dbReference type="Proteomes" id="UP001482620">
    <property type="component" value="Unassembled WGS sequence"/>
</dbReference>